<dbReference type="Pfam" id="PF25530">
    <property type="entry name" value="EF-hand_SWAP70_N"/>
    <property type="match status" value="1"/>
</dbReference>
<evidence type="ECO:0000259" key="2">
    <source>
        <dbReference type="Pfam" id="PF25530"/>
    </source>
</evidence>
<dbReference type="PANTHER" id="PTHR14383">
    <property type="entry name" value="SWAP-70 RECOMBINASE"/>
    <property type="match status" value="1"/>
</dbReference>
<proteinExistence type="predicted"/>
<keyword evidence="1" id="KW-0472">Membrane</keyword>
<organism evidence="3 4">
    <name type="scientific">Sinocyclocheilus grahami</name>
    <name type="common">Dianchi golden-line fish</name>
    <name type="synonym">Barbus grahami</name>
    <dbReference type="NCBI Taxonomy" id="75366"/>
    <lineage>
        <taxon>Eukaryota</taxon>
        <taxon>Metazoa</taxon>
        <taxon>Chordata</taxon>
        <taxon>Craniata</taxon>
        <taxon>Vertebrata</taxon>
        <taxon>Euteleostomi</taxon>
        <taxon>Actinopterygii</taxon>
        <taxon>Neopterygii</taxon>
        <taxon>Teleostei</taxon>
        <taxon>Ostariophysi</taxon>
        <taxon>Cypriniformes</taxon>
        <taxon>Cyprinidae</taxon>
        <taxon>Cyprininae</taxon>
        <taxon>Sinocyclocheilus</taxon>
    </lineage>
</organism>
<name>A0A672NIC3_SINGR</name>
<evidence type="ECO:0000313" key="3">
    <source>
        <dbReference type="Ensembl" id="ENSSGRP00000050128.1"/>
    </source>
</evidence>
<dbReference type="SUPFAM" id="SSF47473">
    <property type="entry name" value="EF-hand"/>
    <property type="match status" value="1"/>
</dbReference>
<dbReference type="PANTHER" id="PTHR14383:SF2">
    <property type="entry name" value="DIFFERENTIALLY EXPRESSED IN FDCP 6 HOMOLOG"/>
    <property type="match status" value="1"/>
</dbReference>
<reference evidence="3" key="2">
    <citation type="submission" date="2025-09" db="UniProtKB">
        <authorList>
            <consortium name="Ensembl"/>
        </authorList>
    </citation>
    <scope>IDENTIFICATION</scope>
</reference>
<reference evidence="3" key="1">
    <citation type="submission" date="2025-08" db="UniProtKB">
        <authorList>
            <consortium name="Ensembl"/>
        </authorList>
    </citation>
    <scope>IDENTIFICATION</scope>
</reference>
<keyword evidence="1" id="KW-0812">Transmembrane</keyword>
<dbReference type="Proteomes" id="UP000472262">
    <property type="component" value="Unassembled WGS sequence"/>
</dbReference>
<dbReference type="AlphaFoldDB" id="A0A672NIC3"/>
<protein>
    <recommendedName>
        <fullName evidence="2">SWAP70 N-terminal EF-hand domain-containing protein</fullName>
    </recommendedName>
</protein>
<dbReference type="InParanoid" id="A0A672NIC3"/>
<dbReference type="InterPro" id="IPR011992">
    <property type="entry name" value="EF-hand-dom_pair"/>
</dbReference>
<dbReference type="Ensembl" id="ENSSGRT00000053565.1">
    <property type="protein sequence ID" value="ENSSGRP00000050128.1"/>
    <property type="gene ID" value="ENSSGRG00000026588.1"/>
</dbReference>
<dbReference type="InterPro" id="IPR057836">
    <property type="entry name" value="EF-hand_SWAP70_N"/>
</dbReference>
<feature type="domain" description="SWAP70 N-terminal EF-hand" evidence="2">
    <location>
        <begin position="2"/>
        <end position="83"/>
    </location>
</feature>
<sequence>MALRAALLKSIWYAFTSLDTEDSGKVSKSQLKVLSHNLHSVLRIPHDPAALERHFSDDEDGPVSSQGYMPYLNQFILDKVPRHKRTLSMPPVNIKIDLFIIKYISFGRDLGKMPCSKLQSFTILYSFIAHVLFWISFVSDVSLKIKNVNANECGEQIRSSDEKCLRS</sequence>
<feature type="transmembrane region" description="Helical" evidence="1">
    <location>
        <begin position="118"/>
        <end position="137"/>
    </location>
</feature>
<dbReference type="GO" id="GO:0005737">
    <property type="term" value="C:cytoplasm"/>
    <property type="evidence" value="ECO:0007669"/>
    <property type="project" value="TreeGrafter"/>
</dbReference>
<keyword evidence="4" id="KW-1185">Reference proteome</keyword>
<dbReference type="GO" id="GO:0005634">
    <property type="term" value="C:nucleus"/>
    <property type="evidence" value="ECO:0007669"/>
    <property type="project" value="TreeGrafter"/>
</dbReference>
<evidence type="ECO:0000256" key="1">
    <source>
        <dbReference type="SAM" id="Phobius"/>
    </source>
</evidence>
<evidence type="ECO:0000313" key="4">
    <source>
        <dbReference type="Proteomes" id="UP000472262"/>
    </source>
</evidence>
<keyword evidence="1" id="KW-1133">Transmembrane helix</keyword>
<accession>A0A672NIC3</accession>